<dbReference type="EMBL" id="CR522870">
    <property type="protein sequence ID" value="CAG37031.1"/>
    <property type="molecule type" value="Genomic_DNA"/>
</dbReference>
<keyword evidence="1" id="KW-1133">Transmembrane helix</keyword>
<keyword evidence="3" id="KW-1185">Reference proteome</keyword>
<dbReference type="KEGG" id="dps:DP2302"/>
<keyword evidence="1" id="KW-0472">Membrane</keyword>
<gene>
    <name evidence="2" type="ordered locus">DP2302</name>
</gene>
<sequence>MPCHYNGLSWLNGLLYPMDDTETLFYVCCLILGYMGMGSMEQNCYIRRHILLYRHWKITITRMNDSTVILFFKGRHSRSNSCVGVIYINKIITWKILII</sequence>
<dbReference type="HOGENOM" id="CLU_2315738_0_0_7"/>
<dbReference type="AlphaFoldDB" id="Q6AKU4"/>
<evidence type="ECO:0000313" key="2">
    <source>
        <dbReference type="EMBL" id="CAG37031.1"/>
    </source>
</evidence>
<feature type="transmembrane region" description="Helical" evidence="1">
    <location>
        <begin position="23"/>
        <end position="40"/>
    </location>
</feature>
<dbReference type="Proteomes" id="UP000000602">
    <property type="component" value="Chromosome"/>
</dbReference>
<accession>Q6AKU4</accession>
<dbReference type="STRING" id="177439.DP2302"/>
<protein>
    <submittedName>
        <fullName evidence="2">Uncharacterized protein</fullName>
    </submittedName>
</protein>
<proteinExistence type="predicted"/>
<evidence type="ECO:0000313" key="3">
    <source>
        <dbReference type="Proteomes" id="UP000000602"/>
    </source>
</evidence>
<evidence type="ECO:0000256" key="1">
    <source>
        <dbReference type="SAM" id="Phobius"/>
    </source>
</evidence>
<organism evidence="2 3">
    <name type="scientific">Desulfotalea psychrophila (strain LSv54 / DSM 12343)</name>
    <dbReference type="NCBI Taxonomy" id="177439"/>
    <lineage>
        <taxon>Bacteria</taxon>
        <taxon>Pseudomonadati</taxon>
        <taxon>Thermodesulfobacteriota</taxon>
        <taxon>Desulfobulbia</taxon>
        <taxon>Desulfobulbales</taxon>
        <taxon>Desulfocapsaceae</taxon>
        <taxon>Desulfotalea</taxon>
    </lineage>
</organism>
<reference evidence="3" key="1">
    <citation type="journal article" date="2004" name="Environ. Microbiol.">
        <title>The genome of Desulfotalea psychrophila, a sulfate-reducing bacterium from permanently cold Arctic sediments.</title>
        <authorList>
            <person name="Rabus R."/>
            <person name="Ruepp A."/>
            <person name="Frickey T."/>
            <person name="Rattei T."/>
            <person name="Fartmann B."/>
            <person name="Stark M."/>
            <person name="Bauer M."/>
            <person name="Zibat A."/>
            <person name="Lombardot T."/>
            <person name="Becker I."/>
            <person name="Amann J."/>
            <person name="Gellner K."/>
            <person name="Teeling H."/>
            <person name="Leuschner W.D."/>
            <person name="Gloeckner F.-O."/>
            <person name="Lupas A.N."/>
            <person name="Amann R."/>
            <person name="Klenk H.-P."/>
        </authorList>
    </citation>
    <scope>NUCLEOTIDE SEQUENCE [LARGE SCALE GENOMIC DNA]</scope>
    <source>
        <strain evidence="3">DSM 12343 / LSv54</strain>
    </source>
</reference>
<keyword evidence="1" id="KW-0812">Transmembrane</keyword>
<name>Q6AKU4_DESPS</name>